<sequence length="572" mass="61577">MKSALSRCGFLVASIILSACSSFDPAMSVQNGLLPLAKIFPTVNLPSSAFAASIIASPLLDTAHGKPRLIVPASDGVVAILDAETGTLLWRLQMPADPGEQIQLISTPVMIGDKLVVSYQCLRQGVRTRHQLVVVDLKRQRIDDSFPSLTFTAEQPSSDGKGMVKFNPPTVFSHAELKHIDRVDSQYGLVYAAFGNAGDVQPYHGWVFEIDMDAWRRQGVAGAVKNVLLTTPEADCPVKMEYGTQEMICGGGVWVPTGPLVVDNQGDVDLFIPTGNGQVDLVRHDYANALLRVKPGLQFDAACDAQLCEAFNPKQPSTACLESCKNLFIPRLAAHNAPLKPPYHECDDKDFWECLAWMDYDLGGNTPIKVSLPNGQTVLVQAGKDGAAYLIDAEQLGKQYDRLQIAPVCGSATDLCKLSWAGMIVTQPVQTAVGGDPVVVIPAFNADQTHSSGVVALKVVLVDGQPKLKPFWTFPKAGQAEALQMFRSHPSFPALTTHLGTNGEAIIWIVDIGTHGTLYGIRAQDGAVVVKQTLQGTGRQLSMPLIVGDMIYLSSKMPDTGKAMIEAYRIGG</sequence>
<keyword evidence="1" id="KW-0732">Signal</keyword>
<dbReference type="OrthoDB" id="5557059at2"/>
<dbReference type="PROSITE" id="PS51257">
    <property type="entry name" value="PROKAR_LIPOPROTEIN"/>
    <property type="match status" value="1"/>
</dbReference>
<dbReference type="InterPro" id="IPR011047">
    <property type="entry name" value="Quinoprotein_ADH-like_sf"/>
</dbReference>
<protein>
    <recommendedName>
        <fullName evidence="2">Pyrrolo-quinoline quinone repeat domain-containing protein</fullName>
    </recommendedName>
</protein>
<evidence type="ECO:0000256" key="1">
    <source>
        <dbReference type="SAM" id="SignalP"/>
    </source>
</evidence>
<name>A0A1Z4BTT6_9GAMM</name>
<feature type="chain" id="PRO_5012599674" description="Pyrrolo-quinoline quinone repeat domain-containing protein" evidence="1">
    <location>
        <begin position="20"/>
        <end position="572"/>
    </location>
</feature>
<keyword evidence="4" id="KW-1185">Reference proteome</keyword>
<dbReference type="InterPro" id="IPR015943">
    <property type="entry name" value="WD40/YVTN_repeat-like_dom_sf"/>
</dbReference>
<dbReference type="Proteomes" id="UP000197019">
    <property type="component" value="Chromosome"/>
</dbReference>
<dbReference type="AlphaFoldDB" id="A0A1Z4BTT6"/>
<evidence type="ECO:0000313" key="4">
    <source>
        <dbReference type="Proteomes" id="UP000197019"/>
    </source>
</evidence>
<gene>
    <name evidence="3" type="ORF">CEK71_00800</name>
</gene>
<feature type="domain" description="Pyrrolo-quinoline quinone repeat" evidence="2">
    <location>
        <begin position="68"/>
        <end position="137"/>
    </location>
</feature>
<dbReference type="SUPFAM" id="SSF50998">
    <property type="entry name" value="Quinoprotein alcohol dehydrogenase-like"/>
    <property type="match status" value="1"/>
</dbReference>
<evidence type="ECO:0000313" key="3">
    <source>
        <dbReference type="EMBL" id="ASF44717.1"/>
    </source>
</evidence>
<dbReference type="InterPro" id="IPR002372">
    <property type="entry name" value="PQQ_rpt_dom"/>
</dbReference>
<evidence type="ECO:0000259" key="2">
    <source>
        <dbReference type="Pfam" id="PF13360"/>
    </source>
</evidence>
<reference evidence="3 4" key="1">
    <citation type="submission" date="2017-06" db="EMBL/GenBank/DDBJ databases">
        <title>Genome Sequencing of the methanotroph Methylovulum psychrotolerants str. HV10-M2 isolated from a high-altitude environment.</title>
        <authorList>
            <person name="Mateos-Rivera A."/>
        </authorList>
    </citation>
    <scope>NUCLEOTIDE SEQUENCE [LARGE SCALE GENOMIC DNA]</scope>
    <source>
        <strain evidence="3 4">HV10_M2</strain>
    </source>
</reference>
<dbReference type="KEGG" id="mpsy:CEK71_00800"/>
<feature type="signal peptide" evidence="1">
    <location>
        <begin position="1"/>
        <end position="19"/>
    </location>
</feature>
<accession>A0A1Z4BTT6</accession>
<proteinExistence type="predicted"/>
<dbReference type="EMBL" id="CP022129">
    <property type="protein sequence ID" value="ASF44717.1"/>
    <property type="molecule type" value="Genomic_DNA"/>
</dbReference>
<dbReference type="Gene3D" id="2.130.10.10">
    <property type="entry name" value="YVTN repeat-like/Quinoprotein amine dehydrogenase"/>
    <property type="match status" value="1"/>
</dbReference>
<dbReference type="Pfam" id="PF13360">
    <property type="entry name" value="PQQ_2"/>
    <property type="match status" value="1"/>
</dbReference>
<organism evidence="3 4">
    <name type="scientific">Methylovulum psychrotolerans</name>
    <dbReference type="NCBI Taxonomy" id="1704499"/>
    <lineage>
        <taxon>Bacteria</taxon>
        <taxon>Pseudomonadati</taxon>
        <taxon>Pseudomonadota</taxon>
        <taxon>Gammaproteobacteria</taxon>
        <taxon>Methylococcales</taxon>
        <taxon>Methylococcaceae</taxon>
        <taxon>Methylovulum</taxon>
    </lineage>
</organism>